<dbReference type="PROSITE" id="PS50011">
    <property type="entry name" value="PROTEIN_KINASE_DOM"/>
    <property type="match status" value="1"/>
</dbReference>
<dbReference type="KEGG" id="dwu:DVJ83_10560"/>
<proteinExistence type="predicted"/>
<feature type="coiled-coil region" evidence="1">
    <location>
        <begin position="661"/>
        <end position="688"/>
    </location>
</feature>
<dbReference type="AlphaFoldDB" id="A0A345IIH1"/>
<dbReference type="GO" id="GO:0004672">
    <property type="term" value="F:protein kinase activity"/>
    <property type="evidence" value="ECO:0007669"/>
    <property type="project" value="InterPro"/>
</dbReference>
<dbReference type="GO" id="GO:0005524">
    <property type="term" value="F:ATP binding"/>
    <property type="evidence" value="ECO:0007669"/>
    <property type="project" value="InterPro"/>
</dbReference>
<accession>A0A345IIH1</accession>
<evidence type="ECO:0000259" key="3">
    <source>
        <dbReference type="PROSITE" id="PS50011"/>
    </source>
</evidence>
<evidence type="ECO:0000256" key="2">
    <source>
        <dbReference type="SAM" id="MobiDB-lite"/>
    </source>
</evidence>
<sequence>MTAPHNLQDVYGVPVPLGRPLAQGRHADLLTLSEERDQLAKVYLTPPDPAQAQKVEEMVKAPPPPDLARRLVWPLAALYGRNRQLAGLLLPLLPPRDFQALRPLLRPETRRQTFPGADSPFAVRVGRELALAFAELHAAGHWMGDVRAEHVLVSVSGEVRLVGADDYHLRLTGREFAGPVASAEYLPPERQRNTGASSLSSGPESGPNGGADADSDAFGLAVLLFELLLGRHPYAGIHARGTAPGPGEAIAAGLFVDSPQAGPGVRPAPGEWPFAALPPGVQALFVQAFAAPPGPRPTPVTWAVALNTFAAELVPCPRRSGHWQVPGRPCPECAAEREGPGAAADGTDMQARVQRLWNDVQRVVAPPPAPPVALVTEAPPLPPLPLGLPDKPRGLSQRQQIQALTWTLRTLVLTALMLGVGLVQRSVLAGLVVPAIVLFALTVGRRFAVDWDGLIDRYERWEHALVRGLLPRRSPQQRYRRAVRKRRAEVKAELAARVERREALREQYHADNAAALHLREQQALEQRRAQLLSLGAGGSLGALLGRWRERTRLDFLRGQPLRSGAVPGLGPRELGLVVAQGIRTALEVDAERVRALPAPLGRELLAWRRSLEDFFQFDPGVVPRAEINALQQRGQVQLGHELEEFEQAVRAFTSARWDRHEAEISQQLGVVEREIEQYKKALSELRAIKV</sequence>
<feature type="region of interest" description="Disordered" evidence="2">
    <location>
        <begin position="182"/>
        <end position="212"/>
    </location>
</feature>
<dbReference type="Proteomes" id="UP000253744">
    <property type="component" value="Chromosome"/>
</dbReference>
<feature type="compositionally biased region" description="Polar residues" evidence="2">
    <location>
        <begin position="193"/>
        <end position="203"/>
    </location>
</feature>
<dbReference type="InterPro" id="IPR000719">
    <property type="entry name" value="Prot_kinase_dom"/>
</dbReference>
<dbReference type="STRING" id="1288484.GCA_000348665_02406"/>
<reference evidence="4 5" key="1">
    <citation type="submission" date="2018-07" db="EMBL/GenBank/DDBJ databases">
        <title>Complete Genome and Methylome Analysis of Deinococcus wulumuqiensis NEB 479.</title>
        <authorList>
            <person name="Fomenkov A."/>
            <person name="Luyten Y."/>
            <person name="Vincze T."/>
            <person name="Anton B.P."/>
            <person name="Clark T."/>
            <person name="Roberts R.J."/>
            <person name="Morgan R.D."/>
        </authorList>
    </citation>
    <scope>NUCLEOTIDE SEQUENCE [LARGE SCALE GENOMIC DNA]</scope>
    <source>
        <strain evidence="4 5">NEB 479</strain>
    </source>
</reference>
<organism evidence="4 5">
    <name type="scientific">Deinococcus wulumuqiensis</name>
    <dbReference type="NCBI Taxonomy" id="980427"/>
    <lineage>
        <taxon>Bacteria</taxon>
        <taxon>Thermotogati</taxon>
        <taxon>Deinococcota</taxon>
        <taxon>Deinococci</taxon>
        <taxon>Deinococcales</taxon>
        <taxon>Deinococcaceae</taxon>
        <taxon>Deinococcus</taxon>
    </lineage>
</organism>
<dbReference type="RefSeq" id="WP_114672308.1">
    <property type="nucleotide sequence ID" value="NZ_CP031158.1"/>
</dbReference>
<protein>
    <submittedName>
        <fullName evidence="4">Helix-hairpin-helix domain-containing protein</fullName>
    </submittedName>
</protein>
<evidence type="ECO:0000313" key="5">
    <source>
        <dbReference type="Proteomes" id="UP000253744"/>
    </source>
</evidence>
<evidence type="ECO:0000313" key="4">
    <source>
        <dbReference type="EMBL" id="AXG99493.1"/>
    </source>
</evidence>
<dbReference type="EMBL" id="CP031158">
    <property type="protein sequence ID" value="AXG99493.1"/>
    <property type="molecule type" value="Genomic_DNA"/>
</dbReference>
<keyword evidence="1" id="KW-0175">Coiled coil</keyword>
<evidence type="ECO:0000256" key="1">
    <source>
        <dbReference type="SAM" id="Coils"/>
    </source>
</evidence>
<dbReference type="SUPFAM" id="SSF56112">
    <property type="entry name" value="Protein kinase-like (PK-like)"/>
    <property type="match status" value="1"/>
</dbReference>
<feature type="domain" description="Protein kinase" evidence="3">
    <location>
        <begin position="1"/>
        <end position="310"/>
    </location>
</feature>
<gene>
    <name evidence="4" type="ORF">DVJ83_10560</name>
</gene>
<dbReference type="Gene3D" id="1.10.510.10">
    <property type="entry name" value="Transferase(Phosphotransferase) domain 1"/>
    <property type="match status" value="1"/>
</dbReference>
<name>A0A345IIH1_9DEIO</name>
<dbReference type="InterPro" id="IPR011009">
    <property type="entry name" value="Kinase-like_dom_sf"/>
</dbReference>